<keyword evidence="8" id="KW-1015">Disulfide bond</keyword>
<dbReference type="GO" id="GO:0016020">
    <property type="term" value="C:membrane"/>
    <property type="evidence" value="ECO:0007669"/>
    <property type="project" value="GOC"/>
</dbReference>
<accession>A0AAV2H4Z4</accession>
<reference evidence="17 18" key="1">
    <citation type="submission" date="2024-04" db="EMBL/GenBank/DDBJ databases">
        <authorList>
            <consortium name="Genoscope - CEA"/>
            <person name="William W."/>
        </authorList>
    </citation>
    <scope>NUCLEOTIDE SEQUENCE [LARGE SCALE GENOMIC DNA]</scope>
</reference>
<keyword evidence="7" id="KW-0443">Lipid metabolism</keyword>
<dbReference type="PANTHER" id="PTHR15172">
    <property type="entry name" value="GALACTOCEREBROSIDASE"/>
    <property type="match status" value="1"/>
</dbReference>
<evidence type="ECO:0000256" key="3">
    <source>
        <dbReference type="ARBA" id="ARBA00022729"/>
    </source>
</evidence>
<evidence type="ECO:0000256" key="12">
    <source>
        <dbReference type="PIRSR" id="PIRSR601286-50"/>
    </source>
</evidence>
<feature type="domain" description="Glycosyl hydrolase family 59 C-terminal lectin" evidence="16">
    <location>
        <begin position="499"/>
        <end position="668"/>
    </location>
</feature>
<evidence type="ECO:0000256" key="8">
    <source>
        <dbReference type="ARBA" id="ARBA00023157"/>
    </source>
</evidence>
<keyword evidence="3 13" id="KW-0732">Signal</keyword>
<evidence type="ECO:0000256" key="2">
    <source>
        <dbReference type="ARBA" id="ARBA00012657"/>
    </source>
</evidence>
<keyword evidence="4" id="KW-0378">Hydrolase</keyword>
<dbReference type="Proteomes" id="UP001497497">
    <property type="component" value="Unassembled WGS sequence"/>
</dbReference>
<sequence>MLLSFVLFHIASLCHVPVSAVDVVSSNDDSVILFDNTQGLGRQFDGIGGLSGGGATSKLLVNYPVKQLDEILDYLFKPNFGASLQILKVEIGGDIQSTDGTEASHMHYSWDENYERGYEWWLMLEAKKRNPDIKLYGLPWGFPGWVGQGTQNPYIDAKLTADYIVRWISAAKTFYNLTIDYIGIWNERNYNIDYVKTLRKTLDERGLLDVLIVASDNHWEIVNDLKRDAEFASVVDIIGTHYPGTNSTQDAVSTGKQLWSSEDFNTFNDEIGGGCWARILNQNYVNGLMTSTIAWNLIASYYRGLAYYKTGLMTALQPWSGNYLVQTPIWISAHTTQFTSIGWNYLKHGKGVGKLPKGGSYVGLISPDGQQLTIVIETMSHNHSVCIRPDLPSYEVYPQNVTISLKGSFLSISELNVWYTKLHYDGSPDITFQKLNSIKFNNGHATLNLGLDEVFTLTTMAGGSKGSYPDPPSPKPFPLPYTDDFETYKLHQEPNNLAQQTGAYEVLSDGRNKFIRQMVLETPVAWCVSDFVNKSLSVIGDYDQWTNVFVEIDFNIPAVNGTSGVCVGARLDRGGCETHIIQGIFFFVLFDGTYQLTNDFARTKVIKEGTLAQQSGWHTFSLLVQGNRAIGVFDRNIVFNSTIPNLPTNGFAGIGTDSYGLADFDNLYLAIPA</sequence>
<evidence type="ECO:0000313" key="18">
    <source>
        <dbReference type="Proteomes" id="UP001497497"/>
    </source>
</evidence>
<organism evidence="17 18">
    <name type="scientific">Lymnaea stagnalis</name>
    <name type="common">Great pond snail</name>
    <name type="synonym">Helix stagnalis</name>
    <dbReference type="NCBI Taxonomy" id="6523"/>
    <lineage>
        <taxon>Eukaryota</taxon>
        <taxon>Metazoa</taxon>
        <taxon>Spiralia</taxon>
        <taxon>Lophotrochozoa</taxon>
        <taxon>Mollusca</taxon>
        <taxon>Gastropoda</taxon>
        <taxon>Heterobranchia</taxon>
        <taxon>Euthyneura</taxon>
        <taxon>Panpulmonata</taxon>
        <taxon>Hygrophila</taxon>
        <taxon>Lymnaeoidea</taxon>
        <taxon>Lymnaeidae</taxon>
        <taxon>Lymnaea</taxon>
    </lineage>
</organism>
<dbReference type="InterPro" id="IPR035394">
    <property type="entry name" value="Glyco_hydro_59_dom"/>
</dbReference>
<dbReference type="InterPro" id="IPR049162">
    <property type="entry name" value="GH59_C"/>
</dbReference>
<dbReference type="Pfam" id="PF17387">
    <property type="entry name" value="Glyco_hydro_59M"/>
    <property type="match status" value="1"/>
</dbReference>
<comment type="caution">
    <text evidence="17">The sequence shown here is derived from an EMBL/GenBank/DDBJ whole genome shotgun (WGS) entry which is preliminary data.</text>
</comment>
<feature type="chain" id="PRO_5043651582" description="galactosylceramidase" evidence="13">
    <location>
        <begin position="21"/>
        <end position="673"/>
    </location>
</feature>
<dbReference type="InterPro" id="IPR013785">
    <property type="entry name" value="Aldolase_TIM"/>
</dbReference>
<dbReference type="Pfam" id="PF02057">
    <property type="entry name" value="Glyco_hydro_59"/>
    <property type="match status" value="1"/>
</dbReference>
<evidence type="ECO:0000256" key="6">
    <source>
        <dbReference type="ARBA" id="ARBA00022963"/>
    </source>
</evidence>
<proteinExistence type="inferred from homology"/>
<evidence type="ECO:0000259" key="16">
    <source>
        <dbReference type="Pfam" id="PF21708"/>
    </source>
</evidence>
<evidence type="ECO:0000256" key="7">
    <source>
        <dbReference type="ARBA" id="ARBA00023098"/>
    </source>
</evidence>
<evidence type="ECO:0000256" key="1">
    <source>
        <dbReference type="ARBA" id="ARBA00005637"/>
    </source>
</evidence>
<dbReference type="FunFam" id="3.20.20.80:FF:000026">
    <property type="entry name" value="galactocerebrosidase precursor"/>
    <property type="match status" value="1"/>
</dbReference>
<dbReference type="InterPro" id="IPR017853">
    <property type="entry name" value="GH"/>
</dbReference>
<evidence type="ECO:0000313" key="17">
    <source>
        <dbReference type="EMBL" id="CAL1528205.1"/>
    </source>
</evidence>
<name>A0AAV2H4Z4_LYMST</name>
<protein>
    <recommendedName>
        <fullName evidence="2">galactosylceramidase</fullName>
        <ecNumber evidence="2">3.2.1.46</ecNumber>
    </recommendedName>
    <alternativeName>
        <fullName evidence="11">Galactosylceramidase</fullName>
    </alternativeName>
</protein>
<feature type="domain" description="Glycosyl hydrolase family 59 central" evidence="15">
    <location>
        <begin position="349"/>
        <end position="463"/>
    </location>
</feature>
<feature type="domain" description="Glycosyl hydrolase family 59 catalytic" evidence="14">
    <location>
        <begin position="44"/>
        <end position="337"/>
    </location>
</feature>
<dbReference type="PANTHER" id="PTHR15172:SF1">
    <property type="entry name" value="GALACTOCEREBROSIDASE"/>
    <property type="match status" value="1"/>
</dbReference>
<dbReference type="FunFam" id="3.20.20.70:FF:000091">
    <property type="entry name" value="galactocerebrosidase precursor"/>
    <property type="match status" value="1"/>
</dbReference>
<dbReference type="InterPro" id="IPR049161">
    <property type="entry name" value="GH59_cat"/>
</dbReference>
<dbReference type="GO" id="GO:0005764">
    <property type="term" value="C:lysosome"/>
    <property type="evidence" value="ECO:0007669"/>
    <property type="project" value="TreeGrafter"/>
</dbReference>
<dbReference type="PRINTS" id="PR00850">
    <property type="entry name" value="GLHYDRLASE59"/>
</dbReference>
<evidence type="ECO:0000259" key="15">
    <source>
        <dbReference type="Pfam" id="PF17387"/>
    </source>
</evidence>
<keyword evidence="18" id="KW-1185">Reference proteome</keyword>
<evidence type="ECO:0000256" key="11">
    <source>
        <dbReference type="ARBA" id="ARBA00033098"/>
    </source>
</evidence>
<feature type="signal peptide" evidence="13">
    <location>
        <begin position="1"/>
        <end position="20"/>
    </location>
</feature>
<gene>
    <name evidence="17" type="ORF">GSLYS_00002375001</name>
</gene>
<dbReference type="EC" id="3.2.1.46" evidence="2"/>
<evidence type="ECO:0000256" key="4">
    <source>
        <dbReference type="ARBA" id="ARBA00022801"/>
    </source>
</evidence>
<dbReference type="InterPro" id="IPR001286">
    <property type="entry name" value="Glyco_hydro_59"/>
</dbReference>
<keyword evidence="10" id="KW-0326">Glycosidase</keyword>
<dbReference type="EMBL" id="CAXITT010000028">
    <property type="protein sequence ID" value="CAL1528205.1"/>
    <property type="molecule type" value="Genomic_DNA"/>
</dbReference>
<dbReference type="Gene3D" id="3.20.20.70">
    <property type="entry name" value="Aldolase class I"/>
    <property type="match status" value="1"/>
</dbReference>
<feature type="active site" description="Proton donor/acceptor" evidence="12">
    <location>
        <position position="187"/>
    </location>
</feature>
<evidence type="ECO:0000256" key="10">
    <source>
        <dbReference type="ARBA" id="ARBA00023295"/>
    </source>
</evidence>
<dbReference type="GO" id="GO:0004336">
    <property type="term" value="F:galactosylceramidase activity"/>
    <property type="evidence" value="ECO:0007669"/>
    <property type="project" value="UniProtKB-EC"/>
</dbReference>
<dbReference type="Pfam" id="PF21708">
    <property type="entry name" value="Glyco_hydro_59_C"/>
    <property type="match status" value="1"/>
</dbReference>
<dbReference type="Gene3D" id="3.20.20.80">
    <property type="entry name" value="Glycosidases"/>
    <property type="match status" value="1"/>
</dbReference>
<dbReference type="AlphaFoldDB" id="A0AAV2H4Z4"/>
<keyword evidence="5" id="KW-0746">Sphingolipid metabolism</keyword>
<dbReference type="SUPFAM" id="SSF51445">
    <property type="entry name" value="(Trans)glycosidases"/>
    <property type="match status" value="1"/>
</dbReference>
<keyword evidence="6" id="KW-0442">Lipid degradation</keyword>
<dbReference type="Gene3D" id="2.60.120.560">
    <property type="entry name" value="Exo-inulinase, domain 1"/>
    <property type="match status" value="1"/>
</dbReference>
<evidence type="ECO:0000256" key="13">
    <source>
        <dbReference type="SAM" id="SignalP"/>
    </source>
</evidence>
<evidence type="ECO:0000259" key="14">
    <source>
        <dbReference type="Pfam" id="PF02057"/>
    </source>
</evidence>
<comment type="similarity">
    <text evidence="1">Belongs to the glycosyl hydrolase 59 family.</text>
</comment>
<evidence type="ECO:0000256" key="9">
    <source>
        <dbReference type="ARBA" id="ARBA00023180"/>
    </source>
</evidence>
<dbReference type="GO" id="GO:0006683">
    <property type="term" value="P:galactosylceramide catabolic process"/>
    <property type="evidence" value="ECO:0007669"/>
    <property type="project" value="InterPro"/>
</dbReference>
<feature type="active site" description="Nucleophile" evidence="12">
    <location>
        <position position="262"/>
    </location>
</feature>
<keyword evidence="9" id="KW-0325">Glycoprotein</keyword>
<evidence type="ECO:0000256" key="5">
    <source>
        <dbReference type="ARBA" id="ARBA00022919"/>
    </source>
</evidence>